<evidence type="ECO:0008006" key="3">
    <source>
        <dbReference type="Google" id="ProtNLM"/>
    </source>
</evidence>
<organism evidence="1 2">
    <name type="scientific">Caulochytrium protostelioides</name>
    <dbReference type="NCBI Taxonomy" id="1555241"/>
    <lineage>
        <taxon>Eukaryota</taxon>
        <taxon>Fungi</taxon>
        <taxon>Fungi incertae sedis</taxon>
        <taxon>Chytridiomycota</taxon>
        <taxon>Chytridiomycota incertae sedis</taxon>
        <taxon>Chytridiomycetes</taxon>
        <taxon>Caulochytriales</taxon>
        <taxon>Caulochytriaceae</taxon>
        <taxon>Caulochytrium</taxon>
    </lineage>
</organism>
<reference evidence="2" key="1">
    <citation type="journal article" date="2018" name="Nat. Microbiol.">
        <title>Leveraging single-cell genomics to expand the fungal tree of life.</title>
        <authorList>
            <person name="Ahrendt S.R."/>
            <person name="Quandt C.A."/>
            <person name="Ciobanu D."/>
            <person name="Clum A."/>
            <person name="Salamov A."/>
            <person name="Andreopoulos B."/>
            <person name="Cheng J.F."/>
            <person name="Woyke T."/>
            <person name="Pelin A."/>
            <person name="Henrissat B."/>
            <person name="Reynolds N.K."/>
            <person name="Benny G.L."/>
            <person name="Smith M.E."/>
            <person name="James T.Y."/>
            <person name="Grigoriev I.V."/>
        </authorList>
    </citation>
    <scope>NUCLEOTIDE SEQUENCE [LARGE SCALE GENOMIC DNA]</scope>
    <source>
        <strain evidence="2">ATCC 52028</strain>
    </source>
</reference>
<dbReference type="AlphaFoldDB" id="A0A4P9X9Y5"/>
<evidence type="ECO:0000313" key="2">
    <source>
        <dbReference type="Proteomes" id="UP000274922"/>
    </source>
</evidence>
<name>A0A4P9X9Y5_9FUNG</name>
<sequence length="205" mass="22442">MLLTNDGDFYATLQHLDEVGYTVILVHSSQWAVKLRLLSVIEIPMDTLNSHKPFDVRRLKLERLQPLSTSPSTSTLTATTMATSTSSEEVPFSIGHAITMPGINSSMLVLAGSVLVLGTMSVQASENDLPSQVMHPGLFDDGSVKNPYCDSPSMASELMTYTIFVPRAKPMDIWAKIGDPFDLTWTSLNAVADIANDNREVKLCH</sequence>
<proteinExistence type="predicted"/>
<protein>
    <recommendedName>
        <fullName evidence="3">NYN domain-containing protein</fullName>
    </recommendedName>
</protein>
<accession>A0A4P9X9Y5</accession>
<gene>
    <name evidence="1" type="ORF">CXG81DRAFT_25392</name>
</gene>
<evidence type="ECO:0000313" key="1">
    <source>
        <dbReference type="EMBL" id="RKP01900.1"/>
    </source>
</evidence>
<keyword evidence="2" id="KW-1185">Reference proteome</keyword>
<dbReference type="Proteomes" id="UP000274922">
    <property type="component" value="Unassembled WGS sequence"/>
</dbReference>
<dbReference type="EMBL" id="ML014157">
    <property type="protein sequence ID" value="RKP01900.1"/>
    <property type="molecule type" value="Genomic_DNA"/>
</dbReference>